<name>A0ABS8WC05_9GAMM</name>
<dbReference type="PANTHER" id="PTHR38834:SF3">
    <property type="entry name" value="SOLUTE-BINDING PROTEIN FAMILY 3_N-TERMINAL DOMAIN-CONTAINING PROTEIN"/>
    <property type="match status" value="1"/>
</dbReference>
<dbReference type="PANTHER" id="PTHR38834">
    <property type="entry name" value="PERIPLASMIC SUBSTRATE BINDING PROTEIN FAMILY 3"/>
    <property type="match status" value="1"/>
</dbReference>
<sequence>MRLAKWLIFLLIYCYTNAALSSENNPKIQVFASIFPPFSYLDQGRVSGVSVNLVRQVLTAAKMDHDVVIFPWARAYVRSQLAPNSLLINVARTPEREALFKWVGEIVKFDVKIFALKGTNNPKPNTLSDLSNSKIGGLRQDVKTAYLQQQGLTVQVINSEENGIRQLLAGRIDYLAAEINSFQYRLTKLQLDPNDFEAVLNLKEISKPLYIALQKDTPDVIVERLRLALNKVVPQPAANIGQQDSVPPAHQRN</sequence>
<accession>A0ABS8WC05</accession>
<evidence type="ECO:0000313" key="2">
    <source>
        <dbReference type="EMBL" id="MCE2595778.1"/>
    </source>
</evidence>
<dbReference type="RefSeq" id="WP_233053444.1">
    <property type="nucleotide sequence ID" value="NZ_JAIMJA010000013.1"/>
</dbReference>
<feature type="chain" id="PRO_5045758562" evidence="1">
    <location>
        <begin position="19"/>
        <end position="253"/>
    </location>
</feature>
<comment type="caution">
    <text evidence="2">The sequence shown here is derived from an EMBL/GenBank/DDBJ whole genome shotgun (WGS) entry which is preliminary data.</text>
</comment>
<proteinExistence type="predicted"/>
<gene>
    <name evidence="2" type="ORF">K6Y31_13280</name>
</gene>
<evidence type="ECO:0000256" key="1">
    <source>
        <dbReference type="SAM" id="SignalP"/>
    </source>
</evidence>
<protein>
    <submittedName>
        <fullName evidence="2">Transporter substrate-binding domain-containing protein</fullName>
    </submittedName>
</protein>
<organism evidence="2 3">
    <name type="scientific">Motilimonas cestriensis</name>
    <dbReference type="NCBI Taxonomy" id="2742685"/>
    <lineage>
        <taxon>Bacteria</taxon>
        <taxon>Pseudomonadati</taxon>
        <taxon>Pseudomonadota</taxon>
        <taxon>Gammaproteobacteria</taxon>
        <taxon>Alteromonadales</taxon>
        <taxon>Alteromonadales genera incertae sedis</taxon>
        <taxon>Motilimonas</taxon>
    </lineage>
</organism>
<evidence type="ECO:0000313" key="3">
    <source>
        <dbReference type="Proteomes" id="UP001201273"/>
    </source>
</evidence>
<keyword evidence="1" id="KW-0732">Signal</keyword>
<reference evidence="2 3" key="1">
    <citation type="journal article" date="2022" name="Environ. Microbiol. Rep.">
        <title>Eco-phylogenetic analyses reveal divergent evolution of vitamin B12 metabolism in the marine bacterial family 'Psychromonadaceae'.</title>
        <authorList>
            <person name="Jin X."/>
            <person name="Yang Y."/>
            <person name="Cao H."/>
            <person name="Gao B."/>
            <person name="Zhao Z."/>
        </authorList>
    </citation>
    <scope>NUCLEOTIDE SEQUENCE [LARGE SCALE GENOMIC DNA]</scope>
    <source>
        <strain evidence="2 3">MKS20</strain>
    </source>
</reference>
<dbReference type="SUPFAM" id="SSF53850">
    <property type="entry name" value="Periplasmic binding protein-like II"/>
    <property type="match status" value="1"/>
</dbReference>
<dbReference type="Proteomes" id="UP001201273">
    <property type="component" value="Unassembled WGS sequence"/>
</dbReference>
<feature type="signal peptide" evidence="1">
    <location>
        <begin position="1"/>
        <end position="18"/>
    </location>
</feature>
<dbReference type="EMBL" id="JAIMJA010000013">
    <property type="protein sequence ID" value="MCE2595778.1"/>
    <property type="molecule type" value="Genomic_DNA"/>
</dbReference>
<keyword evidence="3" id="KW-1185">Reference proteome</keyword>
<dbReference type="Gene3D" id="3.40.190.10">
    <property type="entry name" value="Periplasmic binding protein-like II"/>
    <property type="match status" value="2"/>
</dbReference>